<feature type="transmembrane region" description="Helical" evidence="7">
    <location>
        <begin position="357"/>
        <end position="375"/>
    </location>
</feature>
<dbReference type="Gene3D" id="2.160.10.10">
    <property type="entry name" value="Hexapeptide repeat proteins"/>
    <property type="match status" value="1"/>
</dbReference>
<evidence type="ECO:0000259" key="8">
    <source>
        <dbReference type="Pfam" id="PF00916"/>
    </source>
</evidence>
<dbReference type="InterPro" id="IPR001902">
    <property type="entry name" value="SLC26A/SulP_fam"/>
</dbReference>
<sequence>MVYLNILNQERKKISMNKLNIYKKNSQVLFSQKKLDKKTSENQLKGFATELKENWFGVIKSKNILQDTLSAITVASVALPLNIALAVACGLPASAGLLAGAIGGGLAAIFGGSSLQVTGPAAALNVMVLVITKDYGPVGICFACIIIGLIQLLLSFISAGKFIKYVPEAVLAGFTTGVGIKLLDNQIPEMFGFDYTVLQLIKMLNHPTWLTEVSWLAVVCGLFVALLVTSCKQFKRFPASFIGIVIVTALSIHLNWNIERVGSVPSVLPYPSFPMISSDKILSLFIATLPLAFLASIESLLSAQAVDKISNAKKPHNSNLELFGQGLGNIGAGFVGGMPVSGVIVRSTVNVQSGAKTRLSALLHAVLLILSILYFSEIMSSVPLAALAGLLCVVGLRLIEVKVFIHFLKTSKFETLAFLSAGIGTVTGHLLSGLTIGCIIYFIEKWINKKEKVPEIKVPNKINRRAILPNIYKESKLKRPTHFELESEKTSWLSQIRDKASIAASSFVHHKASIIGKVVLGDHVHIAAESSIRADEGSPFYIGSNSNIQDGVVIHALKEKWVSVGGNDWAVYIGENVSVAHQALVHGPCFIGNKSFIGFQAIVHDSVIGSHCYIGIGAIVVGVEIPDGRYVPHGIVVDSLDKVEKLPLVTDAHLNFNEDVVDVNKGLVAAYKTHNGQNINSKKFTYGGLRKLITVNDKF</sequence>
<evidence type="ECO:0000256" key="4">
    <source>
        <dbReference type="ARBA" id="ARBA00022737"/>
    </source>
</evidence>
<dbReference type="InterPro" id="IPR018357">
    <property type="entry name" value="Hexapep_transf_CS"/>
</dbReference>
<feature type="transmembrane region" description="Helical" evidence="7">
    <location>
        <begin position="382"/>
        <end position="399"/>
    </location>
</feature>
<feature type="transmembrane region" description="Helical" evidence="7">
    <location>
        <begin position="322"/>
        <end position="345"/>
    </location>
</feature>
<feature type="transmembrane region" description="Helical" evidence="7">
    <location>
        <begin position="281"/>
        <end position="301"/>
    </location>
</feature>
<name>A0A6N6VV03_9BACT</name>
<gene>
    <name evidence="9" type="ORF">GCL60_10800</name>
</gene>
<dbReference type="GO" id="GO:0016020">
    <property type="term" value="C:membrane"/>
    <property type="evidence" value="ECO:0007669"/>
    <property type="project" value="UniProtKB-SubCell"/>
</dbReference>
<evidence type="ECO:0000313" key="10">
    <source>
        <dbReference type="Proteomes" id="UP000437748"/>
    </source>
</evidence>
<keyword evidence="2" id="KW-0808">Transferase</keyword>
<organism evidence="9 10">
    <name type="scientific">Silvanigrella paludirubra</name>
    <dbReference type="NCBI Taxonomy" id="2499159"/>
    <lineage>
        <taxon>Bacteria</taxon>
        <taxon>Pseudomonadati</taxon>
        <taxon>Bdellovibrionota</taxon>
        <taxon>Oligoflexia</taxon>
        <taxon>Silvanigrellales</taxon>
        <taxon>Silvanigrellaceae</taxon>
        <taxon>Silvanigrella</taxon>
    </lineage>
</organism>
<feature type="transmembrane region" description="Helical" evidence="7">
    <location>
        <begin position="237"/>
        <end position="256"/>
    </location>
</feature>
<evidence type="ECO:0000256" key="7">
    <source>
        <dbReference type="SAM" id="Phobius"/>
    </source>
</evidence>
<evidence type="ECO:0000313" key="9">
    <source>
        <dbReference type="EMBL" id="KAB8037655.1"/>
    </source>
</evidence>
<proteinExistence type="predicted"/>
<evidence type="ECO:0000256" key="3">
    <source>
        <dbReference type="ARBA" id="ARBA00022692"/>
    </source>
</evidence>
<dbReference type="Pfam" id="PF00916">
    <property type="entry name" value="Sulfate_transp"/>
    <property type="match status" value="1"/>
</dbReference>
<comment type="caution">
    <text evidence="9">The sequence shown here is derived from an EMBL/GenBank/DDBJ whole genome shotgun (WGS) entry which is preliminary data.</text>
</comment>
<dbReference type="PANTHER" id="PTHR11814">
    <property type="entry name" value="SULFATE TRANSPORTER"/>
    <property type="match status" value="1"/>
</dbReference>
<reference evidence="9 10" key="1">
    <citation type="submission" date="2019-10" db="EMBL/GenBank/DDBJ databases">
        <title>New species of Slilvanegrellaceae.</title>
        <authorList>
            <person name="Pitt A."/>
            <person name="Hahn M.W."/>
        </authorList>
    </citation>
    <scope>NUCLEOTIDE SEQUENCE [LARGE SCALE GENOMIC DNA]</scope>
    <source>
        <strain evidence="9 10">SP-Ram-0.45-NSY-1</strain>
    </source>
</reference>
<keyword evidence="10" id="KW-1185">Reference proteome</keyword>
<evidence type="ECO:0000256" key="2">
    <source>
        <dbReference type="ARBA" id="ARBA00022679"/>
    </source>
</evidence>
<feature type="transmembrane region" description="Helical" evidence="7">
    <location>
        <begin position="419"/>
        <end position="443"/>
    </location>
</feature>
<dbReference type="AlphaFoldDB" id="A0A6N6VV03"/>
<dbReference type="InterPro" id="IPR011547">
    <property type="entry name" value="SLC26A/SulP_dom"/>
</dbReference>
<feature type="transmembrane region" description="Helical" evidence="7">
    <location>
        <begin position="69"/>
        <end position="88"/>
    </location>
</feature>
<dbReference type="PROSITE" id="PS00101">
    <property type="entry name" value="HEXAPEP_TRANSFERASES"/>
    <property type="match status" value="1"/>
</dbReference>
<dbReference type="EMBL" id="WFLM01000004">
    <property type="protein sequence ID" value="KAB8037655.1"/>
    <property type="molecule type" value="Genomic_DNA"/>
</dbReference>
<evidence type="ECO:0000256" key="1">
    <source>
        <dbReference type="ARBA" id="ARBA00004141"/>
    </source>
</evidence>
<dbReference type="Proteomes" id="UP000437748">
    <property type="component" value="Unassembled WGS sequence"/>
</dbReference>
<dbReference type="InterPro" id="IPR011004">
    <property type="entry name" value="Trimer_LpxA-like_sf"/>
</dbReference>
<protein>
    <recommendedName>
        <fullName evidence="8">SLC26A/SulP transporter domain-containing protein</fullName>
    </recommendedName>
</protein>
<accession>A0A6N6VV03</accession>
<keyword evidence="5 7" id="KW-1133">Transmembrane helix</keyword>
<dbReference type="GO" id="GO:0055085">
    <property type="term" value="P:transmembrane transport"/>
    <property type="evidence" value="ECO:0007669"/>
    <property type="project" value="InterPro"/>
</dbReference>
<keyword evidence="6 7" id="KW-0472">Membrane</keyword>
<evidence type="ECO:0000256" key="6">
    <source>
        <dbReference type="ARBA" id="ARBA00023136"/>
    </source>
</evidence>
<feature type="transmembrane region" description="Helical" evidence="7">
    <location>
        <begin position="135"/>
        <end position="158"/>
    </location>
</feature>
<keyword evidence="3 7" id="KW-0812">Transmembrane</keyword>
<dbReference type="GO" id="GO:0016740">
    <property type="term" value="F:transferase activity"/>
    <property type="evidence" value="ECO:0007669"/>
    <property type="project" value="UniProtKB-KW"/>
</dbReference>
<feature type="domain" description="SLC26A/SulP transporter" evidence="8">
    <location>
        <begin position="66"/>
        <end position="419"/>
    </location>
</feature>
<dbReference type="SUPFAM" id="SSF51161">
    <property type="entry name" value="Trimeric LpxA-like enzymes"/>
    <property type="match status" value="1"/>
</dbReference>
<evidence type="ECO:0000256" key="5">
    <source>
        <dbReference type="ARBA" id="ARBA00022989"/>
    </source>
</evidence>
<feature type="transmembrane region" description="Helical" evidence="7">
    <location>
        <begin position="213"/>
        <end position="230"/>
    </location>
</feature>
<comment type="subcellular location">
    <subcellularLocation>
        <location evidence="1">Membrane</location>
        <topology evidence="1">Multi-pass membrane protein</topology>
    </subcellularLocation>
</comment>
<keyword evidence="4" id="KW-0677">Repeat</keyword>